<gene>
    <name evidence="3" type="ORF">A2Z33_04170</name>
</gene>
<accession>A0A1F5YW19</accession>
<evidence type="ECO:0000313" key="4">
    <source>
        <dbReference type="Proteomes" id="UP000178448"/>
    </source>
</evidence>
<comment type="similarity">
    <text evidence="1">Belongs to the NAD(P)-dependent epimerase/dehydratase family.</text>
</comment>
<dbReference type="STRING" id="1798374.A2Z33_04170"/>
<dbReference type="Gene3D" id="3.40.50.720">
    <property type="entry name" value="NAD(P)-binding Rossmann-like Domain"/>
    <property type="match status" value="1"/>
</dbReference>
<dbReference type="SUPFAM" id="SSF51735">
    <property type="entry name" value="NAD(P)-binding Rossmann-fold domains"/>
    <property type="match status" value="1"/>
</dbReference>
<dbReference type="InterPro" id="IPR036291">
    <property type="entry name" value="NAD(P)-bd_dom_sf"/>
</dbReference>
<organism evidence="3 4">
    <name type="scientific">Candidatus Gottesmanbacteria bacterium RBG_16_52_11</name>
    <dbReference type="NCBI Taxonomy" id="1798374"/>
    <lineage>
        <taxon>Bacteria</taxon>
        <taxon>Candidatus Gottesmaniibacteriota</taxon>
    </lineage>
</organism>
<comment type="caution">
    <text evidence="3">The sequence shown here is derived from an EMBL/GenBank/DDBJ whole genome shotgun (WGS) entry which is preliminary data.</text>
</comment>
<dbReference type="Proteomes" id="UP000178448">
    <property type="component" value="Unassembled WGS sequence"/>
</dbReference>
<dbReference type="Pfam" id="PF01370">
    <property type="entry name" value="Epimerase"/>
    <property type="match status" value="1"/>
</dbReference>
<evidence type="ECO:0000313" key="3">
    <source>
        <dbReference type="EMBL" id="OGG04316.1"/>
    </source>
</evidence>
<evidence type="ECO:0000259" key="2">
    <source>
        <dbReference type="Pfam" id="PF01370"/>
    </source>
</evidence>
<dbReference type="InterPro" id="IPR001509">
    <property type="entry name" value="Epimerase_deHydtase"/>
</dbReference>
<name>A0A1F5YW19_9BACT</name>
<dbReference type="Gene3D" id="3.90.25.10">
    <property type="entry name" value="UDP-galactose 4-epimerase, domain 1"/>
    <property type="match status" value="1"/>
</dbReference>
<sequence>MSLRGRSVLITGGAGFIGSNLAIALVRKGAKVTVLDNLTPHQGGSLFNLKPVEDKIEIDFSDIRDEASIKRLVRGKDYIFHLARQTDHILSITNPFTDIDVNVRGTAILLEAIRYVNPETRFIYTGTRGQYGKAVKLPVGEDAPTNPRGIYEITNLTAEKIIGIYNDVHGIKSICLRLTNVYGPRSQMKHDHYGVVNWFIRLAIEDKVIPVFGDGMLKRDFLYVDDAVGAIIACAACDNCYGEIINVGDPKPETFRKLVETIVSIAKSGSWELAPFTSERKAMEPGNFASDISKIRRLSGWNPKTPLRHGLSKTIDYYRKFRKHYW</sequence>
<protein>
    <submittedName>
        <fullName evidence="3">NAD-dependent dehydratase</fullName>
    </submittedName>
</protein>
<feature type="domain" description="NAD-dependent epimerase/dehydratase" evidence="2">
    <location>
        <begin position="8"/>
        <end position="248"/>
    </location>
</feature>
<dbReference type="PANTHER" id="PTHR43000">
    <property type="entry name" value="DTDP-D-GLUCOSE 4,6-DEHYDRATASE-RELATED"/>
    <property type="match status" value="1"/>
</dbReference>
<dbReference type="EMBL" id="MFJD01000004">
    <property type="protein sequence ID" value="OGG04316.1"/>
    <property type="molecule type" value="Genomic_DNA"/>
</dbReference>
<reference evidence="3 4" key="1">
    <citation type="journal article" date="2016" name="Nat. Commun.">
        <title>Thousands of microbial genomes shed light on interconnected biogeochemical processes in an aquifer system.</title>
        <authorList>
            <person name="Anantharaman K."/>
            <person name="Brown C.T."/>
            <person name="Hug L.A."/>
            <person name="Sharon I."/>
            <person name="Castelle C.J."/>
            <person name="Probst A.J."/>
            <person name="Thomas B.C."/>
            <person name="Singh A."/>
            <person name="Wilkins M.J."/>
            <person name="Karaoz U."/>
            <person name="Brodie E.L."/>
            <person name="Williams K.H."/>
            <person name="Hubbard S.S."/>
            <person name="Banfield J.F."/>
        </authorList>
    </citation>
    <scope>NUCLEOTIDE SEQUENCE [LARGE SCALE GENOMIC DNA]</scope>
</reference>
<proteinExistence type="inferred from homology"/>
<evidence type="ECO:0000256" key="1">
    <source>
        <dbReference type="ARBA" id="ARBA00007637"/>
    </source>
</evidence>
<dbReference type="AlphaFoldDB" id="A0A1F5YW19"/>